<evidence type="ECO:0000313" key="2">
    <source>
        <dbReference type="Proteomes" id="UP000186817"/>
    </source>
</evidence>
<accession>A0A1Q9F7C6</accession>
<keyword evidence="2" id="KW-1185">Reference proteome</keyword>
<dbReference type="OrthoDB" id="408158at2759"/>
<reference evidence="1 2" key="1">
    <citation type="submission" date="2016-02" db="EMBL/GenBank/DDBJ databases">
        <title>Genome analysis of coral dinoflagellate symbionts highlights evolutionary adaptations to a symbiotic lifestyle.</title>
        <authorList>
            <person name="Aranda M."/>
            <person name="Li Y."/>
            <person name="Liew Y.J."/>
            <person name="Baumgarten S."/>
            <person name="Simakov O."/>
            <person name="Wilson M."/>
            <person name="Piel J."/>
            <person name="Ashoor H."/>
            <person name="Bougouffa S."/>
            <person name="Bajic V.B."/>
            <person name="Ryu T."/>
            <person name="Ravasi T."/>
            <person name="Bayer T."/>
            <person name="Micklem G."/>
            <person name="Kim H."/>
            <person name="Bhak J."/>
            <person name="Lajeunesse T.C."/>
            <person name="Voolstra C.R."/>
        </authorList>
    </citation>
    <scope>NUCLEOTIDE SEQUENCE [LARGE SCALE GENOMIC DNA]</scope>
    <source>
        <strain evidence="1 2">CCMP2467</strain>
    </source>
</reference>
<evidence type="ECO:0000313" key="1">
    <source>
        <dbReference type="EMBL" id="OLQ15571.1"/>
    </source>
</evidence>
<name>A0A1Q9F7C6_SYMMI</name>
<sequence length="326" mass="36864">MSGILRALAACYLLTGCLCLAAEEKSLPGTCLMQKKAEQRQSSRKQIPQSWPWDFHTYLFVGFHKSGVQMTWAIFRAVWGALGLGHDRVGHWGNPCYFPDNCYNWGSPVRFVTDMYSLEMHARELQRAGQLRTLRVAGTVRNPLVMIASAYCYHHSGQEDTNVMFFPNGTVQSLGPDDGVAFVAQRMMVLMDNMTAFYETPRNDTLRLSFEKADGSSEGFDQEVGRLLDFWFEGVPLRAEDRRRALEAARQGDLHRHPHPGHTNDDACMQVAQHAVFSMPADLLGIYQSYAKRLGYPYTEDLLPQRAALAPSGRAPFEYPMKVRTE</sequence>
<dbReference type="PROSITE" id="PS51257">
    <property type="entry name" value="PROKAR_LIPOPROTEIN"/>
    <property type="match status" value="1"/>
</dbReference>
<proteinExistence type="predicted"/>
<protein>
    <submittedName>
        <fullName evidence="1">Uncharacterized protein</fullName>
    </submittedName>
</protein>
<comment type="caution">
    <text evidence="1">The sequence shown here is derived from an EMBL/GenBank/DDBJ whole genome shotgun (WGS) entry which is preliminary data.</text>
</comment>
<organism evidence="1 2">
    <name type="scientific">Symbiodinium microadriaticum</name>
    <name type="common">Dinoflagellate</name>
    <name type="synonym">Zooxanthella microadriatica</name>
    <dbReference type="NCBI Taxonomy" id="2951"/>
    <lineage>
        <taxon>Eukaryota</taxon>
        <taxon>Sar</taxon>
        <taxon>Alveolata</taxon>
        <taxon>Dinophyceae</taxon>
        <taxon>Suessiales</taxon>
        <taxon>Symbiodiniaceae</taxon>
        <taxon>Symbiodinium</taxon>
    </lineage>
</organism>
<dbReference type="EMBL" id="LSRX01000002">
    <property type="protein sequence ID" value="OLQ15571.1"/>
    <property type="molecule type" value="Genomic_DNA"/>
</dbReference>
<dbReference type="Proteomes" id="UP000186817">
    <property type="component" value="Unassembled WGS sequence"/>
</dbReference>
<gene>
    <name evidence="1" type="ORF">AK812_SmicGene157</name>
</gene>
<dbReference type="AlphaFoldDB" id="A0A1Q9F7C6"/>